<dbReference type="EC" id="3.5.-.-" evidence="2"/>
<keyword evidence="3" id="KW-1185">Reference proteome</keyword>
<keyword evidence="2" id="KW-0378">Hydrolase</keyword>
<evidence type="ECO:0000313" key="2">
    <source>
        <dbReference type="EMBL" id="MDU0340744.1"/>
    </source>
</evidence>
<dbReference type="SUPFAM" id="SSF55298">
    <property type="entry name" value="YjgF-like"/>
    <property type="match status" value="1"/>
</dbReference>
<dbReference type="PANTHER" id="PTHR11803:SF58">
    <property type="entry name" value="PROTEIN HMF1-RELATED"/>
    <property type="match status" value="1"/>
</dbReference>
<comment type="similarity">
    <text evidence="1">Belongs to the RutC family.</text>
</comment>
<dbReference type="CDD" id="cd00448">
    <property type="entry name" value="YjgF_YER057c_UK114_family"/>
    <property type="match status" value="1"/>
</dbReference>
<dbReference type="Gene3D" id="3.30.1330.40">
    <property type="entry name" value="RutC-like"/>
    <property type="match status" value="1"/>
</dbReference>
<comment type="caution">
    <text evidence="2">The sequence shown here is derived from an EMBL/GenBank/DDBJ whole genome shotgun (WGS) entry which is preliminary data.</text>
</comment>
<proteinExistence type="inferred from homology"/>
<reference evidence="2 3" key="1">
    <citation type="submission" date="2023-09" db="EMBL/GenBank/DDBJ databases">
        <title>Whole genome shotgun sequencing (WGS) of Bosea sp. ZW T0_25, isolated from stored onions (Allium cepa).</title>
        <authorList>
            <person name="Stoll D.A."/>
            <person name="Huch M."/>
        </authorList>
    </citation>
    <scope>NUCLEOTIDE SEQUENCE [LARGE SCALE GENOMIC DNA]</scope>
    <source>
        <strain evidence="2 3">ZW T0_25</strain>
    </source>
</reference>
<dbReference type="RefSeq" id="WP_316018595.1">
    <property type="nucleotide sequence ID" value="NZ_JAWDID010000016.1"/>
</dbReference>
<evidence type="ECO:0000313" key="3">
    <source>
        <dbReference type="Proteomes" id="UP001254257"/>
    </source>
</evidence>
<sequence length="134" mass="13980">MPMKIDRLNPASLAPPGRYCHVAVVSAGRQVHISGQIALDAMGQVVGEGDLAAQAEQVFANLAAGLAAAGADFSKVFKTVSYVVDLTPEKAAAIHRVRVKYLGEGPYPASTMVGVTALVDPRLLVEIELIAALD</sequence>
<accession>A0ABU3S7L2</accession>
<dbReference type="GO" id="GO:0016787">
    <property type="term" value="F:hydrolase activity"/>
    <property type="evidence" value="ECO:0007669"/>
    <property type="project" value="UniProtKB-KW"/>
</dbReference>
<evidence type="ECO:0000256" key="1">
    <source>
        <dbReference type="ARBA" id="ARBA00010552"/>
    </source>
</evidence>
<dbReference type="PANTHER" id="PTHR11803">
    <property type="entry name" value="2-IMINOBUTANOATE/2-IMINOPROPANOATE DEAMINASE RIDA"/>
    <property type="match status" value="1"/>
</dbReference>
<protein>
    <submittedName>
        <fullName evidence="2">RidA family protein</fullName>
        <ecNumber evidence="2">3.5.-.-</ecNumber>
    </submittedName>
</protein>
<dbReference type="Proteomes" id="UP001254257">
    <property type="component" value="Unassembled WGS sequence"/>
</dbReference>
<dbReference type="InterPro" id="IPR006175">
    <property type="entry name" value="YjgF/YER057c/UK114"/>
</dbReference>
<dbReference type="EMBL" id="JAWDID010000016">
    <property type="protein sequence ID" value="MDU0340744.1"/>
    <property type="molecule type" value="Genomic_DNA"/>
</dbReference>
<dbReference type="Pfam" id="PF01042">
    <property type="entry name" value="Ribonuc_L-PSP"/>
    <property type="match status" value="1"/>
</dbReference>
<name>A0ABU3S7L2_9HYPH</name>
<gene>
    <name evidence="2" type="ORF">RKE40_12655</name>
</gene>
<dbReference type="InterPro" id="IPR035959">
    <property type="entry name" value="RutC-like_sf"/>
</dbReference>
<organism evidence="2 3">
    <name type="scientific">Bosea rubneri</name>
    <dbReference type="NCBI Taxonomy" id="3075434"/>
    <lineage>
        <taxon>Bacteria</taxon>
        <taxon>Pseudomonadati</taxon>
        <taxon>Pseudomonadota</taxon>
        <taxon>Alphaproteobacteria</taxon>
        <taxon>Hyphomicrobiales</taxon>
        <taxon>Boseaceae</taxon>
        <taxon>Bosea</taxon>
    </lineage>
</organism>